<dbReference type="InterPro" id="IPR036909">
    <property type="entry name" value="Cyt_c-like_dom_sf"/>
</dbReference>
<evidence type="ECO:0000256" key="3">
    <source>
        <dbReference type="ARBA" id="ARBA00006113"/>
    </source>
</evidence>
<dbReference type="Gene3D" id="6.10.280.130">
    <property type="match status" value="1"/>
</dbReference>
<comment type="caution">
    <text evidence="24">The sequence shown here is derived from an EMBL/GenBank/DDBJ whole genome shotgun (WGS) entry which is preliminary data.</text>
</comment>
<keyword evidence="12" id="KW-0677">Repeat</keyword>
<evidence type="ECO:0000256" key="17">
    <source>
        <dbReference type="ARBA" id="ARBA00023004"/>
    </source>
</evidence>
<evidence type="ECO:0000256" key="10">
    <source>
        <dbReference type="ARBA" id="ARBA00022692"/>
    </source>
</evidence>
<evidence type="ECO:0000256" key="19">
    <source>
        <dbReference type="ARBA" id="ARBA00023136"/>
    </source>
</evidence>
<dbReference type="EMBL" id="JBBYXI010000004">
    <property type="protein sequence ID" value="MEN3931653.1"/>
    <property type="molecule type" value="Genomic_DNA"/>
</dbReference>
<comment type="similarity">
    <text evidence="3 21">Belongs to the CcoP / FixP family.</text>
</comment>
<keyword evidence="10 22" id="KW-0812">Transmembrane</keyword>
<evidence type="ECO:0000256" key="12">
    <source>
        <dbReference type="ARBA" id="ARBA00022737"/>
    </source>
</evidence>
<dbReference type="RefSeq" id="WP_346337695.1">
    <property type="nucleotide sequence ID" value="NZ_JBBYXI010000004.1"/>
</dbReference>
<organism evidence="24 25">
    <name type="scientific">Hohaiivirga grylli</name>
    <dbReference type="NCBI Taxonomy" id="3133970"/>
    <lineage>
        <taxon>Bacteria</taxon>
        <taxon>Pseudomonadati</taxon>
        <taxon>Pseudomonadota</taxon>
        <taxon>Alphaproteobacteria</taxon>
        <taxon>Hyphomicrobiales</taxon>
        <taxon>Methylobacteriaceae</taxon>
        <taxon>Hohaiivirga</taxon>
    </lineage>
</organism>
<dbReference type="Pfam" id="PF13442">
    <property type="entry name" value="Cytochrome_CBB3"/>
    <property type="match status" value="1"/>
</dbReference>
<feature type="domain" description="Cytochrome c" evidence="23">
    <location>
        <begin position="115"/>
        <end position="204"/>
    </location>
</feature>
<evidence type="ECO:0000256" key="9">
    <source>
        <dbReference type="ARBA" id="ARBA00022660"/>
    </source>
</evidence>
<comment type="pathway">
    <text evidence="2 21">Energy metabolism; oxidative phosphorylation.</text>
</comment>
<accession>A0ABV0BL42</accession>
<keyword evidence="17 21" id="KW-0408">Iron</keyword>
<evidence type="ECO:0000256" key="14">
    <source>
        <dbReference type="ARBA" id="ARBA00022982"/>
    </source>
</evidence>
<dbReference type="Pfam" id="PF14715">
    <property type="entry name" value="FixP_N"/>
    <property type="match status" value="1"/>
</dbReference>
<sequence length="309" mass="34108">MAHHEEKQVDAVTGMTKTGHSWDGIEELNTPLPKWWLYMFYATIIWSIGYWVVYPSWPLVQSYTVGAFNWHSRSAVEEELQGLKTLRGPMTQKLAAASVDEVIANNEKDPELYNFAVAMGKAAFADNCAPCHGSGAQGSFSYPNLNDDEWLWGGTPEEIYTTIKVGVRSTSPETHSGVMTAFGRDGLLDPTQIANVTDYIRAQNDLPVDAKADLDAGKVVFEENCTVCHGDNGMGMKELGTPNLFPRVVDGKKQPKIWLYSSDREQIIRAVTNGQGNVMPTWEGRLDDTTIKALAVYVVNFGGAVLPKN</sequence>
<evidence type="ECO:0000256" key="15">
    <source>
        <dbReference type="ARBA" id="ARBA00022989"/>
    </source>
</evidence>
<evidence type="ECO:0000256" key="22">
    <source>
        <dbReference type="SAM" id="Phobius"/>
    </source>
</evidence>
<keyword evidence="6 21" id="KW-1003">Cell membrane</keyword>
<evidence type="ECO:0000256" key="16">
    <source>
        <dbReference type="ARBA" id="ARBA00023002"/>
    </source>
</evidence>
<evidence type="ECO:0000256" key="11">
    <source>
        <dbReference type="ARBA" id="ARBA00022723"/>
    </source>
</evidence>
<evidence type="ECO:0000256" key="6">
    <source>
        <dbReference type="ARBA" id="ARBA00022475"/>
    </source>
</evidence>
<keyword evidence="9 21" id="KW-0679">Respiratory chain</keyword>
<evidence type="ECO:0000256" key="18">
    <source>
        <dbReference type="ARBA" id="ARBA00023065"/>
    </source>
</evidence>
<evidence type="ECO:0000259" key="23">
    <source>
        <dbReference type="PROSITE" id="PS51007"/>
    </source>
</evidence>
<evidence type="ECO:0000256" key="20">
    <source>
        <dbReference type="ARBA" id="ARBA00025525"/>
    </source>
</evidence>
<dbReference type="PANTHER" id="PTHR33751:SF1">
    <property type="entry name" value="CBB3-TYPE CYTOCHROME C OXIDASE SUBUNIT FIXP"/>
    <property type="match status" value="1"/>
</dbReference>
<dbReference type="InterPro" id="IPR050597">
    <property type="entry name" value="Cytochrome_c_Oxidase_Subunit"/>
</dbReference>
<dbReference type="InterPro" id="IPR038414">
    <property type="entry name" value="CcoP_N_sf"/>
</dbReference>
<reference evidence="24 25" key="1">
    <citation type="submission" date="2024-04" db="EMBL/GenBank/DDBJ databases">
        <title>A novel species isolated from cricket.</title>
        <authorList>
            <person name="Wang H.-C."/>
        </authorList>
    </citation>
    <scope>NUCLEOTIDE SEQUENCE [LARGE SCALE GENOMIC DNA]</scope>
    <source>
        <strain evidence="24 25">WL0021</strain>
    </source>
</reference>
<dbReference type="Pfam" id="PF00034">
    <property type="entry name" value="Cytochrom_C"/>
    <property type="match status" value="1"/>
</dbReference>
<proteinExistence type="inferred from homology"/>
<feature type="transmembrane region" description="Helical" evidence="22">
    <location>
        <begin position="35"/>
        <end position="53"/>
    </location>
</feature>
<feature type="domain" description="Cytochrome c" evidence="23">
    <location>
        <begin position="212"/>
        <end position="302"/>
    </location>
</feature>
<dbReference type="PANTHER" id="PTHR33751">
    <property type="entry name" value="CBB3-TYPE CYTOCHROME C OXIDASE SUBUNIT FIXP"/>
    <property type="match status" value="1"/>
</dbReference>
<dbReference type="Proteomes" id="UP001418637">
    <property type="component" value="Unassembled WGS sequence"/>
</dbReference>
<comment type="cofactor">
    <cofactor evidence="21">
        <name>heme c</name>
        <dbReference type="ChEBI" id="CHEBI:61717"/>
    </cofactor>
    <text evidence="21">Binds 2 heme C groups per subunit.</text>
</comment>
<protein>
    <recommendedName>
        <fullName evidence="21">Cbb3-type cytochrome c oxidase subunit</fullName>
    </recommendedName>
</protein>
<dbReference type="PROSITE" id="PS51007">
    <property type="entry name" value="CYTC"/>
    <property type="match status" value="2"/>
</dbReference>
<evidence type="ECO:0000313" key="24">
    <source>
        <dbReference type="EMBL" id="MEN3931653.1"/>
    </source>
</evidence>
<dbReference type="Gene3D" id="1.10.760.10">
    <property type="entry name" value="Cytochrome c-like domain"/>
    <property type="match status" value="2"/>
</dbReference>
<keyword evidence="11 21" id="KW-0479">Metal-binding</keyword>
<evidence type="ECO:0000256" key="7">
    <source>
        <dbReference type="ARBA" id="ARBA00022519"/>
    </source>
</evidence>
<keyword evidence="7 21" id="KW-0997">Cell inner membrane</keyword>
<evidence type="ECO:0000256" key="2">
    <source>
        <dbReference type="ARBA" id="ARBA00004673"/>
    </source>
</evidence>
<keyword evidence="14 21" id="KW-0249">Electron transport</keyword>
<keyword evidence="19 21" id="KW-0472">Membrane</keyword>
<keyword evidence="13 21" id="KW-0375">Hydrogen ion transport</keyword>
<gene>
    <name evidence="24" type="primary">ccoP</name>
    <name evidence="24" type="ORF">WJT86_11370</name>
</gene>
<comment type="subunit">
    <text evidence="4">Component of the cbb3-type cytochrome c oxidase at least composed of FixN, FixO, FixQ and FixP.</text>
</comment>
<dbReference type="InterPro" id="IPR008168">
    <property type="entry name" value="Cyt_C_IC"/>
</dbReference>
<evidence type="ECO:0000256" key="5">
    <source>
        <dbReference type="ARBA" id="ARBA00022448"/>
    </source>
</evidence>
<evidence type="ECO:0000256" key="4">
    <source>
        <dbReference type="ARBA" id="ARBA00011203"/>
    </source>
</evidence>
<evidence type="ECO:0000256" key="13">
    <source>
        <dbReference type="ARBA" id="ARBA00022781"/>
    </source>
</evidence>
<keyword evidence="16 21" id="KW-0560">Oxidoreductase</keyword>
<dbReference type="NCBIfam" id="TIGR00782">
    <property type="entry name" value="ccoP"/>
    <property type="match status" value="1"/>
</dbReference>
<evidence type="ECO:0000256" key="21">
    <source>
        <dbReference type="PIRNR" id="PIRNR000006"/>
    </source>
</evidence>
<keyword evidence="5 21" id="KW-0813">Transport</keyword>
<evidence type="ECO:0000313" key="25">
    <source>
        <dbReference type="Proteomes" id="UP001418637"/>
    </source>
</evidence>
<comment type="subcellular location">
    <subcellularLocation>
        <location evidence="1 21">Cell inner membrane</location>
    </subcellularLocation>
</comment>
<dbReference type="SUPFAM" id="SSF46626">
    <property type="entry name" value="Cytochrome c"/>
    <property type="match status" value="2"/>
</dbReference>
<keyword evidence="15 22" id="KW-1133">Transmembrane helix</keyword>
<dbReference type="InterPro" id="IPR009056">
    <property type="entry name" value="Cyt_c-like_dom"/>
</dbReference>
<keyword evidence="18 21" id="KW-0406">Ion transport</keyword>
<keyword evidence="8 21" id="KW-0349">Heme</keyword>
<evidence type="ECO:0000256" key="1">
    <source>
        <dbReference type="ARBA" id="ARBA00004533"/>
    </source>
</evidence>
<dbReference type="InterPro" id="IPR004678">
    <property type="entry name" value="Cyt_c_oxidase_cbb3_su3"/>
</dbReference>
<name>A0ABV0BL42_9HYPH</name>
<dbReference type="InterPro" id="IPR032858">
    <property type="entry name" value="CcoP_N"/>
</dbReference>
<dbReference type="PRINTS" id="PR00605">
    <property type="entry name" value="CYTCHROMECIC"/>
</dbReference>
<keyword evidence="25" id="KW-1185">Reference proteome</keyword>
<comment type="function">
    <text evidence="20">C-type cytochrome. Part of the cbb3-type cytochrome c oxidase complex. FixP subunit is required for transferring electrons from donor cytochrome c via its heme groups to FixO subunit. From there, electrons are shuttled to the catalytic binuclear center of FixN subunit where oxygen reduction takes place. The complex also functions as a proton pump.</text>
</comment>
<evidence type="ECO:0000256" key="8">
    <source>
        <dbReference type="ARBA" id="ARBA00022617"/>
    </source>
</evidence>
<dbReference type="PIRSF" id="PIRSF000006">
    <property type="entry name" value="Cbb3-Cox_fixP"/>
    <property type="match status" value="1"/>
</dbReference>